<keyword evidence="3" id="KW-1185">Reference proteome</keyword>
<keyword evidence="1" id="KW-1133">Transmembrane helix</keyword>
<name>A0ABV2RSP6_BRAJP</name>
<keyword evidence="1" id="KW-0812">Transmembrane</keyword>
<keyword evidence="1" id="KW-0472">Membrane</keyword>
<sequence>MDWAERTYRLGFVVLSIFNALGVVWMFLSL</sequence>
<reference evidence="2 3" key="1">
    <citation type="submission" date="2024-06" db="EMBL/GenBank/DDBJ databases">
        <title>Genomic Encyclopedia of Type Strains, Phase V (KMG-V): Genome sequencing to study the core and pangenomes of soil and plant-associated prokaryotes.</title>
        <authorList>
            <person name="Whitman W."/>
        </authorList>
    </citation>
    <scope>NUCLEOTIDE SEQUENCE [LARGE SCALE GENOMIC DNA]</scope>
    <source>
        <strain evidence="2 3">USDA 160</strain>
    </source>
</reference>
<accession>A0ABV2RSP6</accession>
<gene>
    <name evidence="2" type="ORF">ABIF63_004051</name>
</gene>
<evidence type="ECO:0000313" key="2">
    <source>
        <dbReference type="EMBL" id="MET4719945.1"/>
    </source>
</evidence>
<proteinExistence type="predicted"/>
<feature type="transmembrane region" description="Helical" evidence="1">
    <location>
        <begin position="7"/>
        <end position="28"/>
    </location>
</feature>
<organism evidence="2 3">
    <name type="scientific">Bradyrhizobium japonicum</name>
    <dbReference type="NCBI Taxonomy" id="375"/>
    <lineage>
        <taxon>Bacteria</taxon>
        <taxon>Pseudomonadati</taxon>
        <taxon>Pseudomonadota</taxon>
        <taxon>Alphaproteobacteria</taxon>
        <taxon>Hyphomicrobiales</taxon>
        <taxon>Nitrobacteraceae</taxon>
        <taxon>Bradyrhizobium</taxon>
    </lineage>
</organism>
<dbReference type="EMBL" id="JBEPTQ010000002">
    <property type="protein sequence ID" value="MET4719945.1"/>
    <property type="molecule type" value="Genomic_DNA"/>
</dbReference>
<comment type="caution">
    <text evidence="2">The sequence shown here is derived from an EMBL/GenBank/DDBJ whole genome shotgun (WGS) entry which is preliminary data.</text>
</comment>
<dbReference type="Proteomes" id="UP001549291">
    <property type="component" value="Unassembled WGS sequence"/>
</dbReference>
<evidence type="ECO:0000313" key="3">
    <source>
        <dbReference type="Proteomes" id="UP001549291"/>
    </source>
</evidence>
<protein>
    <submittedName>
        <fullName evidence="2">Uncharacterized protein</fullName>
    </submittedName>
</protein>
<evidence type="ECO:0000256" key="1">
    <source>
        <dbReference type="SAM" id="Phobius"/>
    </source>
</evidence>